<reference evidence="1" key="1">
    <citation type="submission" date="2019-08" db="EMBL/GenBank/DDBJ databases">
        <authorList>
            <person name="Kucharzyk K."/>
            <person name="Murdoch R.W."/>
            <person name="Higgins S."/>
            <person name="Loffler F."/>
        </authorList>
    </citation>
    <scope>NUCLEOTIDE SEQUENCE</scope>
</reference>
<comment type="caution">
    <text evidence="1">The sequence shown here is derived from an EMBL/GenBank/DDBJ whole genome shotgun (WGS) entry which is preliminary data.</text>
</comment>
<dbReference type="AlphaFoldDB" id="A0A645HBM0"/>
<evidence type="ECO:0000313" key="1">
    <source>
        <dbReference type="EMBL" id="MPN35519.1"/>
    </source>
</evidence>
<gene>
    <name evidence="1" type="ORF">SDC9_183017</name>
</gene>
<protein>
    <submittedName>
        <fullName evidence="1">Uncharacterized protein</fullName>
    </submittedName>
</protein>
<accession>A0A645HBM0</accession>
<proteinExistence type="predicted"/>
<name>A0A645HBM0_9ZZZZ</name>
<sequence>MIVEFPGAGSEQHLPVPCLRQMLDDTVSAALHCGTHAEPAGFPERHQRETGVPVQKLLNGQCDVSDMDKTTSNVAAHDFRQRFILVGIRVEFDAVGQLTDRTVFQEIRNNLQINAVDPRIVDDEGDVHGRDVAQLARRRVRHIAHLPGDADNQPPGIVGHVSTVVQRRGNG</sequence>
<organism evidence="1">
    <name type="scientific">bioreactor metagenome</name>
    <dbReference type="NCBI Taxonomy" id="1076179"/>
    <lineage>
        <taxon>unclassified sequences</taxon>
        <taxon>metagenomes</taxon>
        <taxon>ecological metagenomes</taxon>
    </lineage>
</organism>
<dbReference type="EMBL" id="VSSQ01089159">
    <property type="protein sequence ID" value="MPN35519.1"/>
    <property type="molecule type" value="Genomic_DNA"/>
</dbReference>